<dbReference type="GO" id="GO:0006121">
    <property type="term" value="P:mitochondrial electron transport, succinate to ubiquinone"/>
    <property type="evidence" value="ECO:0007669"/>
    <property type="project" value="UniProtKB-UniRule"/>
</dbReference>
<accession>A0A8H5ZKL7</accession>
<comment type="function">
    <text evidence="4">Plays an essential role in the assembly of succinate dehydrogenase (SDH), an enzyme complex (also referred to as respiratory complex II) that is a component of both the tricarboxylic acid (TCA) cycle and the mitochondrial electron transport chain, and which couples the oxidation of succinate to fumarate with the reduction of ubiquinone (coenzyme Q) to ubiquinol. Required for flavinylation (covalent attachment of FAD) of the flavoprotein subunit of the SDH catalytic dimer.</text>
</comment>
<evidence type="ECO:0000256" key="4">
    <source>
        <dbReference type="HAMAP-Rule" id="MF_03057"/>
    </source>
</evidence>
<dbReference type="OMA" id="EMEGAKF"/>
<feature type="compositionally biased region" description="Polar residues" evidence="5">
    <location>
        <begin position="222"/>
        <end position="238"/>
    </location>
</feature>
<dbReference type="PANTHER" id="PTHR12469:SF2">
    <property type="entry name" value="SUCCINATE DEHYDROGENASE ASSEMBLY FACTOR 2, MITOCHONDRIAL"/>
    <property type="match status" value="1"/>
</dbReference>
<dbReference type="Pfam" id="PF03937">
    <property type="entry name" value="Sdh5"/>
    <property type="match status" value="1"/>
</dbReference>
<keyword evidence="3 4" id="KW-0143">Chaperone</keyword>
<organism evidence="6 7">
    <name type="scientific">Cochliobolus sativus</name>
    <name type="common">Common root rot and spot blotch fungus</name>
    <name type="synonym">Bipolaris sorokiniana</name>
    <dbReference type="NCBI Taxonomy" id="45130"/>
    <lineage>
        <taxon>Eukaryota</taxon>
        <taxon>Fungi</taxon>
        <taxon>Dikarya</taxon>
        <taxon>Ascomycota</taxon>
        <taxon>Pezizomycotina</taxon>
        <taxon>Dothideomycetes</taxon>
        <taxon>Pleosporomycetidae</taxon>
        <taxon>Pleosporales</taxon>
        <taxon>Pleosporineae</taxon>
        <taxon>Pleosporaceae</taxon>
        <taxon>Bipolaris</taxon>
    </lineage>
</organism>
<gene>
    <name evidence="6" type="ORF">GGP41_000736</name>
</gene>
<dbReference type="Proteomes" id="UP000624244">
    <property type="component" value="Unassembled WGS sequence"/>
</dbReference>
<evidence type="ECO:0000313" key="7">
    <source>
        <dbReference type="Proteomes" id="UP000624244"/>
    </source>
</evidence>
<evidence type="ECO:0000256" key="2">
    <source>
        <dbReference type="ARBA" id="ARBA00023128"/>
    </source>
</evidence>
<dbReference type="InterPro" id="IPR036714">
    <property type="entry name" value="SDH_sf"/>
</dbReference>
<reference evidence="6" key="1">
    <citation type="submission" date="2019-11" db="EMBL/GenBank/DDBJ databases">
        <title>Bipolaris sorokiniana Genome sequencing.</title>
        <authorList>
            <person name="Wang H."/>
        </authorList>
    </citation>
    <scope>NUCLEOTIDE SEQUENCE</scope>
</reference>
<dbReference type="GO" id="GO:0034553">
    <property type="term" value="P:mitochondrial respiratory chain complex II assembly"/>
    <property type="evidence" value="ECO:0007669"/>
    <property type="project" value="TreeGrafter"/>
</dbReference>
<dbReference type="Gene3D" id="1.10.150.250">
    <property type="entry name" value="Flavinator of succinate dehydrogenase"/>
    <property type="match status" value="1"/>
</dbReference>
<comment type="subunit">
    <text evidence="4">Interacts with the flavoprotein subunit within the SDH catalytic dimer.</text>
</comment>
<protein>
    <recommendedName>
        <fullName evidence="4">Succinate dehydrogenase assembly factor 2, mitochondrial</fullName>
        <shortName evidence="4">SDH assembly factor 2</shortName>
        <shortName evidence="4">SDHAF2</shortName>
    </recommendedName>
</protein>
<dbReference type="HAMAP" id="MF_03057">
    <property type="entry name" value="SDHAF2"/>
    <property type="match status" value="1"/>
</dbReference>
<dbReference type="InterPro" id="IPR028882">
    <property type="entry name" value="SDHAF2"/>
</dbReference>
<dbReference type="AlphaFoldDB" id="A0A8H5ZKL7"/>
<feature type="region of interest" description="Disordered" evidence="5">
    <location>
        <begin position="209"/>
        <end position="257"/>
    </location>
</feature>
<feature type="compositionally biased region" description="Polar residues" evidence="5">
    <location>
        <begin position="108"/>
        <end position="124"/>
    </location>
</feature>
<dbReference type="InterPro" id="IPR005631">
    <property type="entry name" value="SDH"/>
</dbReference>
<dbReference type="SUPFAM" id="SSF109910">
    <property type="entry name" value="YgfY-like"/>
    <property type="match status" value="1"/>
</dbReference>
<keyword evidence="2 4" id="KW-0496">Mitochondrion</keyword>
<dbReference type="EMBL" id="WNKQ01000004">
    <property type="protein sequence ID" value="KAF5851981.1"/>
    <property type="molecule type" value="Genomic_DNA"/>
</dbReference>
<comment type="subcellular location">
    <subcellularLocation>
        <location evidence="1 4">Mitochondrion matrix</location>
    </subcellularLocation>
</comment>
<feature type="compositionally biased region" description="Basic and acidic residues" evidence="5">
    <location>
        <begin position="89"/>
        <end position="104"/>
    </location>
</feature>
<evidence type="ECO:0000256" key="5">
    <source>
        <dbReference type="SAM" id="MobiDB-lite"/>
    </source>
</evidence>
<dbReference type="PANTHER" id="PTHR12469">
    <property type="entry name" value="PROTEIN EMI5 HOMOLOG, MITOCHONDRIAL"/>
    <property type="match status" value="1"/>
</dbReference>
<feature type="compositionally biased region" description="Basic and acidic residues" evidence="5">
    <location>
        <begin position="239"/>
        <end position="250"/>
    </location>
</feature>
<feature type="region of interest" description="Disordered" evidence="5">
    <location>
        <begin position="291"/>
        <end position="318"/>
    </location>
</feature>
<name>A0A8H5ZKL7_COCSA</name>
<comment type="caution">
    <text evidence="6">The sequence shown here is derived from an EMBL/GenBank/DDBJ whole genome shotgun (WGS) entry which is preliminary data.</text>
</comment>
<proteinExistence type="inferred from homology"/>
<dbReference type="GO" id="GO:0006099">
    <property type="term" value="P:tricarboxylic acid cycle"/>
    <property type="evidence" value="ECO:0007669"/>
    <property type="project" value="TreeGrafter"/>
</dbReference>
<feature type="region of interest" description="Disordered" evidence="5">
    <location>
        <begin position="76"/>
        <end position="125"/>
    </location>
</feature>
<evidence type="ECO:0000313" key="6">
    <source>
        <dbReference type="EMBL" id="KAF5851981.1"/>
    </source>
</evidence>
<evidence type="ECO:0000256" key="1">
    <source>
        <dbReference type="ARBA" id="ARBA00004305"/>
    </source>
</evidence>
<dbReference type="GO" id="GO:0005759">
    <property type="term" value="C:mitochondrial matrix"/>
    <property type="evidence" value="ECO:0007669"/>
    <property type="project" value="UniProtKB-SubCell"/>
</dbReference>
<sequence>MASSRIVTRSSRALLSLQRTQCRTFSIAPLRNGEFDALNKRTNDTSETYRKYQIEKPLNPHLTNSASTIANKMPSVGKDSAPPELITQVDDKFAPKDSSPENTERMTGGTQSSKAQDVSGTNSELGVGEMEGAKFKVEPLKRTGEDANTMRARLLYQSRKRGTLESDLLLSTFADAHLGTMSPSLMQQYDTFLDENDWDIYYWATQEPTPTSHETAEGGGSTLSTSNAQGLDAATQTKLPEKDERKRDPGEGEWAQTVGTFKPAYRPVPTRWKGSEILSLLRKHVNERKAGGVIEGEGQKQQEGKGLGMMPEVKNFDQ</sequence>
<dbReference type="FunFam" id="1.10.150.250:FF:000002">
    <property type="entry name" value="Succinate dehydrogenase assembly factor 2, mitochondrial"/>
    <property type="match status" value="1"/>
</dbReference>
<evidence type="ECO:0000256" key="3">
    <source>
        <dbReference type="ARBA" id="ARBA00023186"/>
    </source>
</evidence>
<comment type="similarity">
    <text evidence="4">Belongs to the SDHAF2 family.</text>
</comment>